<dbReference type="EMBL" id="JYDW01000202">
    <property type="protein sequence ID" value="KRZ52145.1"/>
    <property type="molecule type" value="Genomic_DNA"/>
</dbReference>
<proteinExistence type="predicted"/>
<feature type="region of interest" description="Disordered" evidence="1">
    <location>
        <begin position="1"/>
        <end position="64"/>
    </location>
</feature>
<dbReference type="AlphaFoldDB" id="A0A0V1KY96"/>
<feature type="compositionally biased region" description="Basic and acidic residues" evidence="1">
    <location>
        <begin position="39"/>
        <end position="64"/>
    </location>
</feature>
<gene>
    <name evidence="2" type="ORF">T02_2345</name>
</gene>
<evidence type="ECO:0000313" key="2">
    <source>
        <dbReference type="EMBL" id="KRZ52145.1"/>
    </source>
</evidence>
<name>A0A0V1KY96_9BILA</name>
<keyword evidence="3" id="KW-1185">Reference proteome</keyword>
<evidence type="ECO:0000256" key="1">
    <source>
        <dbReference type="SAM" id="MobiDB-lite"/>
    </source>
</evidence>
<organism evidence="2 3">
    <name type="scientific">Trichinella nativa</name>
    <dbReference type="NCBI Taxonomy" id="6335"/>
    <lineage>
        <taxon>Eukaryota</taxon>
        <taxon>Metazoa</taxon>
        <taxon>Ecdysozoa</taxon>
        <taxon>Nematoda</taxon>
        <taxon>Enoplea</taxon>
        <taxon>Dorylaimia</taxon>
        <taxon>Trichinellida</taxon>
        <taxon>Trichinellidae</taxon>
        <taxon>Trichinella</taxon>
    </lineage>
</organism>
<evidence type="ECO:0000313" key="3">
    <source>
        <dbReference type="Proteomes" id="UP000054721"/>
    </source>
</evidence>
<dbReference type="Proteomes" id="UP000054721">
    <property type="component" value="Unassembled WGS sequence"/>
</dbReference>
<reference evidence="2 3" key="1">
    <citation type="submission" date="2015-05" db="EMBL/GenBank/DDBJ databases">
        <title>Evolution of Trichinella species and genotypes.</title>
        <authorList>
            <person name="Korhonen P.K."/>
            <person name="Edoardo P."/>
            <person name="Giuseppe L.R."/>
            <person name="Gasser R.B."/>
        </authorList>
    </citation>
    <scope>NUCLEOTIDE SEQUENCE [LARGE SCALE GENOMIC DNA]</scope>
    <source>
        <strain evidence="2">ISS10</strain>
    </source>
</reference>
<accession>A0A0V1KY96</accession>
<protein>
    <submittedName>
        <fullName evidence="2">Uncharacterized protein</fullName>
    </submittedName>
</protein>
<sequence>MRVAHQTHRRSHLPCPATQSDPCRGKRLGWAVTGGCDSPQRHFPDRPPMRRRAGVDRRVPPRSR</sequence>
<feature type="compositionally biased region" description="Basic residues" evidence="1">
    <location>
        <begin position="1"/>
        <end position="12"/>
    </location>
</feature>
<comment type="caution">
    <text evidence="2">The sequence shown here is derived from an EMBL/GenBank/DDBJ whole genome shotgun (WGS) entry which is preliminary data.</text>
</comment>